<organism evidence="4 5">
    <name type="scientific">Blastopirellula marina DSM 3645</name>
    <dbReference type="NCBI Taxonomy" id="314230"/>
    <lineage>
        <taxon>Bacteria</taxon>
        <taxon>Pseudomonadati</taxon>
        <taxon>Planctomycetota</taxon>
        <taxon>Planctomycetia</taxon>
        <taxon>Pirellulales</taxon>
        <taxon>Pirellulaceae</taxon>
        <taxon>Blastopirellula</taxon>
    </lineage>
</organism>
<dbReference type="SUPFAM" id="SSF51735">
    <property type="entry name" value="NAD(P)-binding Rossmann-fold domains"/>
    <property type="match status" value="1"/>
</dbReference>
<feature type="chain" id="PRO_5002664129" description="NADH-dependent dehydrogenase" evidence="1">
    <location>
        <begin position="25"/>
        <end position="445"/>
    </location>
</feature>
<dbReference type="Proteomes" id="UP000004358">
    <property type="component" value="Unassembled WGS sequence"/>
</dbReference>
<dbReference type="PANTHER" id="PTHR43818:SF10">
    <property type="entry name" value="NADH-DEPENDENT DEHYDROGENASE-RELATED"/>
    <property type="match status" value="1"/>
</dbReference>
<proteinExistence type="predicted"/>
<reference evidence="4 5" key="1">
    <citation type="submission" date="2006-02" db="EMBL/GenBank/DDBJ databases">
        <authorList>
            <person name="Amann R."/>
            <person name="Ferriera S."/>
            <person name="Johnson J."/>
            <person name="Kravitz S."/>
            <person name="Halpern A."/>
            <person name="Remington K."/>
            <person name="Beeson K."/>
            <person name="Tran B."/>
            <person name="Rogers Y.-H."/>
            <person name="Friedman R."/>
            <person name="Venter J.C."/>
        </authorList>
    </citation>
    <scope>NUCLEOTIDE SEQUENCE [LARGE SCALE GENOMIC DNA]</scope>
    <source>
        <strain evidence="4 5">DSM 3645</strain>
    </source>
</reference>
<protein>
    <recommendedName>
        <fullName evidence="6">NADH-dependent dehydrogenase</fullName>
    </recommendedName>
</protein>
<dbReference type="GO" id="GO:0000166">
    <property type="term" value="F:nucleotide binding"/>
    <property type="evidence" value="ECO:0007669"/>
    <property type="project" value="InterPro"/>
</dbReference>
<dbReference type="InterPro" id="IPR000683">
    <property type="entry name" value="Gfo/Idh/MocA-like_OxRdtase_N"/>
</dbReference>
<dbReference type="InterPro" id="IPR006311">
    <property type="entry name" value="TAT_signal"/>
</dbReference>
<keyword evidence="1" id="KW-0732">Signal</keyword>
<dbReference type="EMBL" id="AANZ01000015">
    <property type="protein sequence ID" value="EAQ79126.1"/>
    <property type="molecule type" value="Genomic_DNA"/>
</dbReference>
<dbReference type="Gene3D" id="3.30.360.10">
    <property type="entry name" value="Dihydrodipicolinate Reductase, domain 2"/>
    <property type="match status" value="1"/>
</dbReference>
<feature type="domain" description="Gfo/Idh/MocA-like oxidoreductase bacterial type C-terminal" evidence="3">
    <location>
        <begin position="208"/>
        <end position="286"/>
    </location>
</feature>
<dbReference type="InterPro" id="IPR043906">
    <property type="entry name" value="Gfo/Idh/MocA_OxRdtase_bact_C"/>
</dbReference>
<accession>A3ZWA2</accession>
<dbReference type="Pfam" id="PF01408">
    <property type="entry name" value="GFO_IDH_MocA"/>
    <property type="match status" value="1"/>
</dbReference>
<comment type="caution">
    <text evidence="4">The sequence shown here is derived from an EMBL/GenBank/DDBJ whole genome shotgun (WGS) entry which is preliminary data.</text>
</comment>
<name>A3ZWA2_9BACT</name>
<dbReference type="STRING" id="314230.DSM3645_25924"/>
<dbReference type="HOGENOM" id="CLU_023194_24_0_0"/>
<feature type="domain" description="Gfo/Idh/MocA-like oxidoreductase N-terminal" evidence="2">
    <location>
        <begin position="40"/>
        <end position="159"/>
    </location>
</feature>
<dbReference type="AlphaFoldDB" id="A3ZWA2"/>
<dbReference type="eggNOG" id="COG0673">
    <property type="taxonomic scope" value="Bacteria"/>
</dbReference>
<evidence type="ECO:0008006" key="6">
    <source>
        <dbReference type="Google" id="ProtNLM"/>
    </source>
</evidence>
<sequence length="445" mass="48517">MFMNRKTSRRHFVKQLGLAGAALALPAASYSRVLGANEKLRVASVGTGGKGWSDLLGVAASPAVEVVALCNIDSSADHLGRAAERYPSALTYADYRKMLDKSDDIDGVIVSTPDFMHAPISLSAMALGKHIFCQKPLTHTVKEARQMQLAAQKQKLVTQMCNQIQSHSAYRTAVALVHAGQIGKVLEVHSWQGGQPSWPRNIDRPAGSDPVPTTVAWDLWQGVAPRRPYKTGIYHPFNWRGWQDYGTGQLGDFGCHILDPVFKSLELTAPLELVAEAPPLKPETWTDKATVSYVFPGTERTAGDTIRVTWYDAAGVQPPAEALSSLPKSAELPKAGSILIGEKGSLIIPHVAMPKLYLKGEETEAKYDTVAGVDHYVQWADACRGEDKTTSTFDYSVPLTETVLLGTVAIRFPGQTLKWDAAKMTIPGFSQAEPFLSKEYPKGWM</sequence>
<evidence type="ECO:0000313" key="4">
    <source>
        <dbReference type="EMBL" id="EAQ79126.1"/>
    </source>
</evidence>
<evidence type="ECO:0000259" key="2">
    <source>
        <dbReference type="Pfam" id="PF01408"/>
    </source>
</evidence>
<dbReference type="Pfam" id="PF19051">
    <property type="entry name" value="GFO_IDH_MocA_C2"/>
    <property type="match status" value="1"/>
</dbReference>
<dbReference type="InterPro" id="IPR036291">
    <property type="entry name" value="NAD(P)-bd_dom_sf"/>
</dbReference>
<dbReference type="NCBIfam" id="TIGR01409">
    <property type="entry name" value="TAT_signal_seq"/>
    <property type="match status" value="1"/>
</dbReference>
<gene>
    <name evidence="4" type="ORF">DSM3645_25924</name>
</gene>
<dbReference type="PROSITE" id="PS51318">
    <property type="entry name" value="TAT"/>
    <property type="match status" value="1"/>
</dbReference>
<dbReference type="SUPFAM" id="SSF55347">
    <property type="entry name" value="Glyceraldehyde-3-phosphate dehydrogenase-like, C-terminal domain"/>
    <property type="match status" value="1"/>
</dbReference>
<dbReference type="InterPro" id="IPR019546">
    <property type="entry name" value="TAT_signal_bac_arc"/>
</dbReference>
<evidence type="ECO:0000313" key="5">
    <source>
        <dbReference type="Proteomes" id="UP000004358"/>
    </source>
</evidence>
<dbReference type="PANTHER" id="PTHR43818">
    <property type="entry name" value="BCDNA.GH03377"/>
    <property type="match status" value="1"/>
</dbReference>
<evidence type="ECO:0000256" key="1">
    <source>
        <dbReference type="SAM" id="SignalP"/>
    </source>
</evidence>
<feature type="signal peptide" evidence="1">
    <location>
        <begin position="1"/>
        <end position="24"/>
    </location>
</feature>
<dbReference type="InterPro" id="IPR050463">
    <property type="entry name" value="Gfo/Idh/MocA_oxidrdct_glycsds"/>
</dbReference>
<dbReference type="Gene3D" id="3.40.50.720">
    <property type="entry name" value="NAD(P)-binding Rossmann-like Domain"/>
    <property type="match status" value="1"/>
</dbReference>
<evidence type="ECO:0000259" key="3">
    <source>
        <dbReference type="Pfam" id="PF19051"/>
    </source>
</evidence>